<dbReference type="CDD" id="cd06261">
    <property type="entry name" value="TM_PBP2"/>
    <property type="match status" value="1"/>
</dbReference>
<keyword evidence="3" id="KW-1003">Cell membrane</keyword>
<feature type="region of interest" description="Disordered" evidence="8">
    <location>
        <begin position="1"/>
        <end position="75"/>
    </location>
</feature>
<evidence type="ECO:0000256" key="2">
    <source>
        <dbReference type="ARBA" id="ARBA00022448"/>
    </source>
</evidence>
<evidence type="ECO:0000256" key="5">
    <source>
        <dbReference type="ARBA" id="ARBA00022989"/>
    </source>
</evidence>
<dbReference type="InterPro" id="IPR000515">
    <property type="entry name" value="MetI-like"/>
</dbReference>
<accession>A0A1W6Z346</accession>
<keyword evidence="4 7" id="KW-0812">Transmembrane</keyword>
<feature type="transmembrane region" description="Helical" evidence="7">
    <location>
        <begin position="113"/>
        <end position="138"/>
    </location>
</feature>
<feature type="transmembrane region" description="Helical" evidence="7">
    <location>
        <begin position="173"/>
        <end position="199"/>
    </location>
</feature>
<evidence type="ECO:0000256" key="4">
    <source>
        <dbReference type="ARBA" id="ARBA00022692"/>
    </source>
</evidence>
<dbReference type="AlphaFoldDB" id="A0A1W6Z346"/>
<feature type="transmembrane region" description="Helical" evidence="7">
    <location>
        <begin position="206"/>
        <end position="230"/>
    </location>
</feature>
<name>A0A1W6Z346_9BORD</name>
<evidence type="ECO:0000256" key="3">
    <source>
        <dbReference type="ARBA" id="ARBA00022475"/>
    </source>
</evidence>
<sequence>MEVGRVRRGHVGRGRQLHSGGAGIAGARHGRRLASARAAMARHRRNHGHGHPVRARGPEVAEGRPGRSAESHRANRQELIRMKNAERAAPVAMTAALAAQRAPRTLAAQENRFALALLAPALLLLFVVTTAPLVYLLWNSLQRIDMSMPWLSGFAGLDNYAKMGSDPRFWNSLWLTFVYTSSTVVLQIVVGLSLALLVLRIPKGQGVLRVAAILPIVLAPVVVGLFWRTLVLAPDVGLVDLVTQALGLGSYNWLGDPRMALISVIAIHTWQWTPFAFLVLLATLSTLPEDVYEAARLDRAGPWQRFVYITLPLIRPAIVVVMIMRMMTALSAFAAIFAATGGGPGSATEILNLYAYRTSFSELNIGYGSALAVVLMIITLLISYFMFRLRRPR</sequence>
<organism evidence="10 11">
    <name type="scientific">Bordetella genomosp. 9</name>
    <dbReference type="NCBI Taxonomy" id="1416803"/>
    <lineage>
        <taxon>Bacteria</taxon>
        <taxon>Pseudomonadati</taxon>
        <taxon>Pseudomonadota</taxon>
        <taxon>Betaproteobacteria</taxon>
        <taxon>Burkholderiales</taxon>
        <taxon>Alcaligenaceae</taxon>
        <taxon>Bordetella</taxon>
    </lineage>
</organism>
<evidence type="ECO:0000313" key="11">
    <source>
        <dbReference type="Proteomes" id="UP000194139"/>
    </source>
</evidence>
<dbReference type="GO" id="GO:0055085">
    <property type="term" value="P:transmembrane transport"/>
    <property type="evidence" value="ECO:0007669"/>
    <property type="project" value="InterPro"/>
</dbReference>
<gene>
    <name evidence="10" type="ORF">CAL13_17435</name>
</gene>
<keyword evidence="2 7" id="KW-0813">Transport</keyword>
<dbReference type="Proteomes" id="UP000194139">
    <property type="component" value="Chromosome"/>
</dbReference>
<keyword evidence="11" id="KW-1185">Reference proteome</keyword>
<evidence type="ECO:0000256" key="7">
    <source>
        <dbReference type="RuleBase" id="RU363032"/>
    </source>
</evidence>
<dbReference type="Gene3D" id="1.10.3720.10">
    <property type="entry name" value="MetI-like"/>
    <property type="match status" value="1"/>
</dbReference>
<comment type="subcellular location">
    <subcellularLocation>
        <location evidence="1 7">Cell membrane</location>
        <topology evidence="1 7">Multi-pass membrane protein</topology>
    </subcellularLocation>
</comment>
<feature type="transmembrane region" description="Helical" evidence="7">
    <location>
        <begin position="367"/>
        <end position="387"/>
    </location>
</feature>
<evidence type="ECO:0000259" key="9">
    <source>
        <dbReference type="PROSITE" id="PS50928"/>
    </source>
</evidence>
<evidence type="ECO:0000256" key="6">
    <source>
        <dbReference type="ARBA" id="ARBA00023136"/>
    </source>
</evidence>
<proteinExistence type="inferred from homology"/>
<dbReference type="PANTHER" id="PTHR43005">
    <property type="entry name" value="BLR7065 PROTEIN"/>
    <property type="match status" value="1"/>
</dbReference>
<dbReference type="PROSITE" id="PS50928">
    <property type="entry name" value="ABC_TM1"/>
    <property type="match status" value="1"/>
</dbReference>
<dbReference type="PANTHER" id="PTHR43005:SF1">
    <property type="entry name" value="SPERMIDINE_PUTRESCINE TRANSPORT SYSTEM PERMEASE PROTEIN"/>
    <property type="match status" value="1"/>
</dbReference>
<reference evidence="10 11" key="1">
    <citation type="submission" date="2017-05" db="EMBL/GenBank/DDBJ databases">
        <title>Complete and WGS of Bordetella genogroups.</title>
        <authorList>
            <person name="Spilker T."/>
            <person name="LiPuma J."/>
        </authorList>
    </citation>
    <scope>NUCLEOTIDE SEQUENCE [LARGE SCALE GENOMIC DNA]</scope>
    <source>
        <strain evidence="10 11">AU17164</strain>
    </source>
</reference>
<comment type="similarity">
    <text evidence="7">Belongs to the binding-protein-dependent transport system permease family.</text>
</comment>
<dbReference type="EMBL" id="CP021109">
    <property type="protein sequence ID" value="ARP87797.1"/>
    <property type="molecule type" value="Genomic_DNA"/>
</dbReference>
<dbReference type="SUPFAM" id="SSF161098">
    <property type="entry name" value="MetI-like"/>
    <property type="match status" value="1"/>
</dbReference>
<evidence type="ECO:0000256" key="1">
    <source>
        <dbReference type="ARBA" id="ARBA00004651"/>
    </source>
</evidence>
<keyword evidence="6 7" id="KW-0472">Membrane</keyword>
<evidence type="ECO:0000313" key="10">
    <source>
        <dbReference type="EMBL" id="ARP87797.1"/>
    </source>
</evidence>
<dbReference type="GO" id="GO:0005886">
    <property type="term" value="C:plasma membrane"/>
    <property type="evidence" value="ECO:0007669"/>
    <property type="project" value="UniProtKB-SubCell"/>
</dbReference>
<feature type="compositionally biased region" description="Basic residues" evidence="8">
    <location>
        <begin position="28"/>
        <end position="54"/>
    </location>
</feature>
<dbReference type="InterPro" id="IPR035906">
    <property type="entry name" value="MetI-like_sf"/>
</dbReference>
<dbReference type="Pfam" id="PF00528">
    <property type="entry name" value="BPD_transp_1"/>
    <property type="match status" value="1"/>
</dbReference>
<protein>
    <recommendedName>
        <fullName evidence="9">ABC transmembrane type-1 domain-containing protein</fullName>
    </recommendedName>
</protein>
<feature type="domain" description="ABC transmembrane type-1" evidence="9">
    <location>
        <begin position="173"/>
        <end position="386"/>
    </location>
</feature>
<feature type="compositionally biased region" description="Basic and acidic residues" evidence="8">
    <location>
        <begin position="56"/>
        <end position="75"/>
    </location>
</feature>
<evidence type="ECO:0000256" key="8">
    <source>
        <dbReference type="SAM" id="MobiDB-lite"/>
    </source>
</evidence>
<feature type="transmembrane region" description="Helical" evidence="7">
    <location>
        <begin position="261"/>
        <end position="285"/>
    </location>
</feature>
<feature type="compositionally biased region" description="Basic residues" evidence="8">
    <location>
        <begin position="1"/>
        <end position="16"/>
    </location>
</feature>
<keyword evidence="5 7" id="KW-1133">Transmembrane helix</keyword>